<dbReference type="EMBL" id="BSXW01000396">
    <property type="protein sequence ID" value="GMF21145.1"/>
    <property type="molecule type" value="Genomic_DNA"/>
</dbReference>
<keyword evidence="2" id="KW-0812">Transmembrane</keyword>
<reference evidence="3" key="1">
    <citation type="submission" date="2023-04" db="EMBL/GenBank/DDBJ databases">
        <title>Phytophthora lilii NBRC 32176.</title>
        <authorList>
            <person name="Ichikawa N."/>
            <person name="Sato H."/>
            <person name="Tonouchi N."/>
        </authorList>
    </citation>
    <scope>NUCLEOTIDE SEQUENCE</scope>
    <source>
        <strain evidence="3">NBRC 32176</strain>
    </source>
</reference>
<feature type="compositionally biased region" description="Polar residues" evidence="1">
    <location>
        <begin position="223"/>
        <end position="245"/>
    </location>
</feature>
<comment type="caution">
    <text evidence="3">The sequence shown here is derived from an EMBL/GenBank/DDBJ whole genome shotgun (WGS) entry which is preliminary data.</text>
</comment>
<dbReference type="PANTHER" id="PTHR45689">
    <property type="entry name" value="I[[H]] CHANNEL, ISOFORM E"/>
    <property type="match status" value="1"/>
</dbReference>
<feature type="transmembrane region" description="Helical" evidence="2">
    <location>
        <begin position="275"/>
        <end position="295"/>
    </location>
</feature>
<feature type="transmembrane region" description="Helical" evidence="2">
    <location>
        <begin position="301"/>
        <end position="320"/>
    </location>
</feature>
<feature type="region of interest" description="Disordered" evidence="1">
    <location>
        <begin position="1"/>
        <end position="39"/>
    </location>
</feature>
<dbReference type="GO" id="GO:0005249">
    <property type="term" value="F:voltage-gated potassium channel activity"/>
    <property type="evidence" value="ECO:0007669"/>
    <property type="project" value="TreeGrafter"/>
</dbReference>
<dbReference type="OrthoDB" id="127789at2759"/>
<feature type="compositionally biased region" description="Polar residues" evidence="1">
    <location>
        <begin position="195"/>
        <end position="213"/>
    </location>
</feature>
<feature type="compositionally biased region" description="Basic and acidic residues" evidence="1">
    <location>
        <begin position="157"/>
        <end position="173"/>
    </location>
</feature>
<feature type="compositionally biased region" description="Basic and acidic residues" evidence="1">
    <location>
        <begin position="9"/>
        <end position="24"/>
    </location>
</feature>
<keyword evidence="4" id="KW-1185">Reference proteome</keyword>
<name>A0A9W6TWV5_9STRA</name>
<proteinExistence type="predicted"/>
<dbReference type="GO" id="GO:0098855">
    <property type="term" value="C:HCN channel complex"/>
    <property type="evidence" value="ECO:0007669"/>
    <property type="project" value="TreeGrafter"/>
</dbReference>
<evidence type="ECO:0000256" key="1">
    <source>
        <dbReference type="SAM" id="MobiDB-lite"/>
    </source>
</evidence>
<dbReference type="GO" id="GO:0003254">
    <property type="term" value="P:regulation of membrane depolarization"/>
    <property type="evidence" value="ECO:0007669"/>
    <property type="project" value="TreeGrafter"/>
</dbReference>
<evidence type="ECO:0000313" key="3">
    <source>
        <dbReference type="EMBL" id="GMF21145.1"/>
    </source>
</evidence>
<evidence type="ECO:0000313" key="4">
    <source>
        <dbReference type="Proteomes" id="UP001165083"/>
    </source>
</evidence>
<evidence type="ECO:0000256" key="2">
    <source>
        <dbReference type="SAM" id="Phobius"/>
    </source>
</evidence>
<dbReference type="GO" id="GO:0035725">
    <property type="term" value="P:sodium ion transmembrane transport"/>
    <property type="evidence" value="ECO:0007669"/>
    <property type="project" value="TreeGrafter"/>
</dbReference>
<dbReference type="InterPro" id="IPR051413">
    <property type="entry name" value="K/Na_HCN_channel"/>
</dbReference>
<accession>A0A9W6TWV5</accession>
<feature type="transmembrane region" description="Helical" evidence="2">
    <location>
        <begin position="422"/>
        <end position="440"/>
    </location>
</feature>
<sequence length="475" mass="53041">MALATSKSSPRDQAQETSERDIVRMKPMHPHSGSIDEHDTEVLLSRFRSDGKISRRHSTQLAPGVEYPIEEAVGEGTTDGLHQKKKILRRSSSIRGIAQTSKVLLTGLSRAGVATRSSDAIDEGKRADIVSKESPYEEMMVRFQIRQLQRTASEMTTRSDDKRVSSRGHDADGTGRGSIGHGSLATERTTRQDFDAQQGNGHITQDGSKSITPGDSLGLVSPLDNSNNEKLATQGPTHQCDASKQNRPTKLWFQNWWRIPLTPISPLSEFTHVRYMLILFVATTYVVFFPLGVAFPDEQQFTYVDSVVGILLGLDVLVALHTSYMKNDGTIVSSHRDIAVHYLRTRFVQDVLLSIPLILHVNALTGKHIAGSWLHFILDLLSAERIAYVSRFVRMVWLVRLNQSGGGNNFWAWLLYSRYSHLLRIAGIVTMLIAIAHYIACNNTQPVSTQHCYCSRVRACRPTLPDRTSSHHCLC</sequence>
<dbReference type="AlphaFoldDB" id="A0A9W6TWV5"/>
<keyword evidence="2" id="KW-0472">Membrane</keyword>
<dbReference type="Proteomes" id="UP001165083">
    <property type="component" value="Unassembled WGS sequence"/>
</dbReference>
<gene>
    <name evidence="3" type="ORF">Plil01_000831700</name>
</gene>
<dbReference type="SUPFAM" id="SSF81324">
    <property type="entry name" value="Voltage-gated potassium channels"/>
    <property type="match status" value="1"/>
</dbReference>
<dbReference type="PANTHER" id="PTHR45689:SF5">
    <property type="entry name" value="I[[H]] CHANNEL, ISOFORM E"/>
    <property type="match status" value="1"/>
</dbReference>
<organism evidence="3 4">
    <name type="scientific">Phytophthora lilii</name>
    <dbReference type="NCBI Taxonomy" id="2077276"/>
    <lineage>
        <taxon>Eukaryota</taxon>
        <taxon>Sar</taxon>
        <taxon>Stramenopiles</taxon>
        <taxon>Oomycota</taxon>
        <taxon>Peronosporomycetes</taxon>
        <taxon>Peronosporales</taxon>
        <taxon>Peronosporaceae</taxon>
        <taxon>Phytophthora</taxon>
    </lineage>
</organism>
<feature type="region of interest" description="Disordered" evidence="1">
    <location>
        <begin position="148"/>
        <end position="245"/>
    </location>
</feature>
<protein>
    <submittedName>
        <fullName evidence="3">Unnamed protein product</fullName>
    </submittedName>
</protein>
<keyword evidence="2" id="KW-1133">Transmembrane helix</keyword>